<keyword evidence="2" id="KW-1185">Reference proteome</keyword>
<evidence type="ECO:0000313" key="2">
    <source>
        <dbReference type="Proteomes" id="UP000271624"/>
    </source>
</evidence>
<accession>A0A433VEQ0</accession>
<dbReference type="Proteomes" id="UP000271624">
    <property type="component" value="Unassembled WGS sequence"/>
</dbReference>
<gene>
    <name evidence="1" type="ORF">DSM106972_041610</name>
</gene>
<reference evidence="1" key="1">
    <citation type="submission" date="2018-12" db="EMBL/GenBank/DDBJ databases">
        <authorList>
            <person name="Will S."/>
            <person name="Neumann-Schaal M."/>
            <person name="Henke P."/>
        </authorList>
    </citation>
    <scope>NUCLEOTIDE SEQUENCE</scope>
    <source>
        <strain evidence="1">PCC 7102</strain>
    </source>
</reference>
<organism evidence="1 2">
    <name type="scientific">Dulcicalothrix desertica PCC 7102</name>
    <dbReference type="NCBI Taxonomy" id="232991"/>
    <lineage>
        <taxon>Bacteria</taxon>
        <taxon>Bacillati</taxon>
        <taxon>Cyanobacteriota</taxon>
        <taxon>Cyanophyceae</taxon>
        <taxon>Nostocales</taxon>
        <taxon>Calotrichaceae</taxon>
        <taxon>Dulcicalothrix</taxon>
    </lineage>
</organism>
<dbReference type="InterPro" id="IPR029024">
    <property type="entry name" value="TerB-like"/>
</dbReference>
<dbReference type="EMBL" id="RSCL01000010">
    <property type="protein sequence ID" value="RUT04592.1"/>
    <property type="molecule type" value="Genomic_DNA"/>
</dbReference>
<protein>
    <recommendedName>
        <fullName evidence="3">Co-chaperone DjlA N-terminal domain-containing protein</fullName>
    </recommendedName>
</protein>
<proteinExistence type="predicted"/>
<dbReference type="RefSeq" id="WP_411675324.1">
    <property type="nucleotide sequence ID" value="NZ_RSCL01000010.1"/>
</dbReference>
<evidence type="ECO:0008006" key="3">
    <source>
        <dbReference type="Google" id="ProtNLM"/>
    </source>
</evidence>
<reference evidence="1" key="2">
    <citation type="journal article" date="2019" name="Genome Biol. Evol.">
        <title>Day and night: Metabolic profiles and evolutionary relationships of six axenic non-marine cyanobacteria.</title>
        <authorList>
            <person name="Will S.E."/>
            <person name="Henke P."/>
            <person name="Boedeker C."/>
            <person name="Huang S."/>
            <person name="Brinkmann H."/>
            <person name="Rohde M."/>
            <person name="Jarek M."/>
            <person name="Friedl T."/>
            <person name="Seufert S."/>
            <person name="Schumacher M."/>
            <person name="Overmann J."/>
            <person name="Neumann-Schaal M."/>
            <person name="Petersen J."/>
        </authorList>
    </citation>
    <scope>NUCLEOTIDE SEQUENCE [LARGE SCALE GENOMIC DNA]</scope>
    <source>
        <strain evidence="1">PCC 7102</strain>
    </source>
</reference>
<name>A0A433VEQ0_9CYAN</name>
<comment type="caution">
    <text evidence="1">The sequence shown here is derived from an EMBL/GenBank/DDBJ whole genome shotgun (WGS) entry which is preliminary data.</text>
</comment>
<dbReference type="SUPFAM" id="SSF158682">
    <property type="entry name" value="TerB-like"/>
    <property type="match status" value="1"/>
</dbReference>
<sequence length="85" mass="9452">MINSWECFDALCVAALINAAKNSLPYSLQETVFAVAADLVLSDGYVTELEQSFLDDFLDDLYQSLNISDKTATRIVKVMIIENRG</sequence>
<evidence type="ECO:0000313" key="1">
    <source>
        <dbReference type="EMBL" id="RUT04592.1"/>
    </source>
</evidence>
<dbReference type="AlphaFoldDB" id="A0A433VEQ0"/>